<reference evidence="4 5" key="1">
    <citation type="submission" date="2020-08" db="EMBL/GenBank/DDBJ databases">
        <title>The Agave Microbiome: Exploring the role of microbial communities in plant adaptations to desert environments.</title>
        <authorList>
            <person name="Partida-Martinez L.P."/>
        </authorList>
    </citation>
    <scope>NUCLEOTIDE SEQUENCE [LARGE SCALE GENOMIC DNA]</scope>
    <source>
        <strain evidence="4 5">AS2.23</strain>
    </source>
</reference>
<reference evidence="4 5" key="2">
    <citation type="submission" date="2020-08" db="EMBL/GenBank/DDBJ databases">
        <authorList>
            <person name="Partida-Martinez L."/>
            <person name="Huntemann M."/>
            <person name="Clum A."/>
            <person name="Wang J."/>
            <person name="Palaniappan K."/>
            <person name="Ritter S."/>
            <person name="Chen I.-M."/>
            <person name="Stamatis D."/>
            <person name="Reddy T."/>
            <person name="O'Malley R."/>
            <person name="Daum C."/>
            <person name="Shapiro N."/>
            <person name="Ivanova N."/>
            <person name="Kyrpides N."/>
            <person name="Woyke T."/>
        </authorList>
    </citation>
    <scope>NUCLEOTIDE SEQUENCE [LARGE SCALE GENOMIC DNA]</scope>
    <source>
        <strain evidence="4 5">AS2.23</strain>
    </source>
</reference>
<evidence type="ECO:0000259" key="3">
    <source>
        <dbReference type="SMART" id="SM00822"/>
    </source>
</evidence>
<dbReference type="Pfam" id="PF13561">
    <property type="entry name" value="adh_short_C2"/>
    <property type="match status" value="1"/>
</dbReference>
<dbReference type="EMBL" id="JACHVY010000003">
    <property type="protein sequence ID" value="MBB2902671.1"/>
    <property type="molecule type" value="Genomic_DNA"/>
</dbReference>
<proteinExistence type="inferred from homology"/>
<gene>
    <name evidence="4" type="ORF">FHR75_003502</name>
</gene>
<dbReference type="OMA" id="ITPHPYS"/>
<evidence type="ECO:0000313" key="4">
    <source>
        <dbReference type="EMBL" id="MBB2902671.1"/>
    </source>
</evidence>
<protein>
    <submittedName>
        <fullName evidence="4">NAD(P)-dependent dehydrogenase (Short-subunit alcohol dehydrogenase family)</fullName>
    </submittedName>
</protein>
<comment type="caution">
    <text evidence="4">The sequence shown here is derived from an EMBL/GenBank/DDBJ whole genome shotgun (WGS) entry which is preliminary data.</text>
</comment>
<dbReference type="PANTHER" id="PTHR43639">
    <property type="entry name" value="OXIDOREDUCTASE, SHORT-CHAIN DEHYDROGENASE/REDUCTASE FAMILY (AFU_ORTHOLOGUE AFUA_5G02870)"/>
    <property type="match status" value="1"/>
</dbReference>
<dbReference type="Proteomes" id="UP000533269">
    <property type="component" value="Unassembled WGS sequence"/>
</dbReference>
<dbReference type="PRINTS" id="PR00081">
    <property type="entry name" value="GDHRDH"/>
</dbReference>
<accession>A0A7W4XY17</accession>
<sequence length="244" mass="25153">MDGTVVVTGGSRGIGAAVVQALAARGIRTCFSYSTHREAADVVAAGAADLGTDCVAVQADVCVEADVRRLFTAAEQLGPVTGLVNNAGIAARQSRVVDMEADRIRRVLDVNVVGSFLCAREAVRRMTGRGGGTIVNVSSRAAVLGSAGEYVDYAASKAAVDALTVGLAREVAADGIRVVGVRPGLIRTDFHARSGEPERVERLQRSVPMGRGGEPSEVAEAVVWLLSDGASYVTGTTLDVSGGR</sequence>
<dbReference type="InterPro" id="IPR057326">
    <property type="entry name" value="KR_dom"/>
</dbReference>
<evidence type="ECO:0000256" key="2">
    <source>
        <dbReference type="ARBA" id="ARBA00023002"/>
    </source>
</evidence>
<dbReference type="InterPro" id="IPR036291">
    <property type="entry name" value="NAD(P)-bd_dom_sf"/>
</dbReference>
<dbReference type="Gene3D" id="3.40.50.720">
    <property type="entry name" value="NAD(P)-binding Rossmann-like Domain"/>
    <property type="match status" value="1"/>
</dbReference>
<evidence type="ECO:0000313" key="5">
    <source>
        <dbReference type="Proteomes" id="UP000533269"/>
    </source>
</evidence>
<name>A0A7W4XY17_KINRA</name>
<dbReference type="SUPFAM" id="SSF51735">
    <property type="entry name" value="NAD(P)-binding Rossmann-fold domains"/>
    <property type="match status" value="1"/>
</dbReference>
<keyword evidence="2" id="KW-0560">Oxidoreductase</keyword>
<dbReference type="AlphaFoldDB" id="A0A7W4XY17"/>
<dbReference type="PANTHER" id="PTHR43639:SF1">
    <property type="entry name" value="SHORT-CHAIN DEHYDROGENASE_REDUCTASE FAMILY PROTEIN"/>
    <property type="match status" value="1"/>
</dbReference>
<dbReference type="InterPro" id="IPR002347">
    <property type="entry name" value="SDR_fam"/>
</dbReference>
<organism evidence="4 5">
    <name type="scientific">Kineococcus radiotolerans</name>
    <dbReference type="NCBI Taxonomy" id="131568"/>
    <lineage>
        <taxon>Bacteria</taxon>
        <taxon>Bacillati</taxon>
        <taxon>Actinomycetota</taxon>
        <taxon>Actinomycetes</taxon>
        <taxon>Kineosporiales</taxon>
        <taxon>Kineosporiaceae</taxon>
        <taxon>Kineococcus</taxon>
    </lineage>
</organism>
<dbReference type="RefSeq" id="WP_012085913.1">
    <property type="nucleotide sequence ID" value="NZ_JACHVY010000003.1"/>
</dbReference>
<dbReference type="SMART" id="SM00822">
    <property type="entry name" value="PKS_KR"/>
    <property type="match status" value="1"/>
</dbReference>
<feature type="domain" description="Ketoreductase" evidence="3">
    <location>
        <begin position="3"/>
        <end position="189"/>
    </location>
</feature>
<dbReference type="CDD" id="cd05233">
    <property type="entry name" value="SDR_c"/>
    <property type="match status" value="1"/>
</dbReference>
<dbReference type="PRINTS" id="PR00080">
    <property type="entry name" value="SDRFAMILY"/>
</dbReference>
<comment type="similarity">
    <text evidence="1">Belongs to the short-chain dehydrogenases/reductases (SDR) family.</text>
</comment>
<evidence type="ECO:0000256" key="1">
    <source>
        <dbReference type="ARBA" id="ARBA00006484"/>
    </source>
</evidence>
<dbReference type="FunFam" id="3.40.50.720:FF:000173">
    <property type="entry name" value="3-oxoacyl-[acyl-carrier protein] reductase"/>
    <property type="match status" value="1"/>
</dbReference>
<dbReference type="GO" id="GO:0016491">
    <property type="term" value="F:oxidoreductase activity"/>
    <property type="evidence" value="ECO:0007669"/>
    <property type="project" value="UniProtKB-KW"/>
</dbReference>